<reference evidence="3" key="1">
    <citation type="submission" date="2014-09" db="EMBL/GenBank/DDBJ databases">
        <authorList>
            <person name="Magalhaes I.L.F."/>
            <person name="Oliveira U."/>
            <person name="Santos F.R."/>
            <person name="Vidigal T.H.D.A."/>
            <person name="Brescovit A.D."/>
            <person name="Santos A.J."/>
        </authorList>
    </citation>
    <scope>NUCLEOTIDE SEQUENCE</scope>
    <source>
        <tissue evidence="3">Shoot tissue taken approximately 20 cm above the soil surface</tissue>
    </source>
</reference>
<reference evidence="3" key="2">
    <citation type="journal article" date="2015" name="Data Brief">
        <title>Shoot transcriptome of the giant reed, Arundo donax.</title>
        <authorList>
            <person name="Barrero R.A."/>
            <person name="Guerrero F.D."/>
            <person name="Moolhuijzen P."/>
            <person name="Goolsby J.A."/>
            <person name="Tidwell J."/>
            <person name="Bellgard S.E."/>
            <person name="Bellgard M.I."/>
        </authorList>
    </citation>
    <scope>NUCLEOTIDE SEQUENCE</scope>
    <source>
        <tissue evidence="3">Shoot tissue taken approximately 20 cm above the soil surface</tissue>
    </source>
</reference>
<dbReference type="InterPro" id="IPR006566">
    <property type="entry name" value="FBD"/>
</dbReference>
<organism evidence="3">
    <name type="scientific">Arundo donax</name>
    <name type="common">Giant reed</name>
    <name type="synonym">Donax arundinaceus</name>
    <dbReference type="NCBI Taxonomy" id="35708"/>
    <lineage>
        <taxon>Eukaryota</taxon>
        <taxon>Viridiplantae</taxon>
        <taxon>Streptophyta</taxon>
        <taxon>Embryophyta</taxon>
        <taxon>Tracheophyta</taxon>
        <taxon>Spermatophyta</taxon>
        <taxon>Magnoliopsida</taxon>
        <taxon>Liliopsida</taxon>
        <taxon>Poales</taxon>
        <taxon>Poaceae</taxon>
        <taxon>PACMAD clade</taxon>
        <taxon>Arundinoideae</taxon>
        <taxon>Arundineae</taxon>
        <taxon>Arundo</taxon>
    </lineage>
</organism>
<dbReference type="PANTHER" id="PTHR32141:SF119">
    <property type="entry name" value="F-BOX DOMAIN-CONTAINING PROTEIN"/>
    <property type="match status" value="1"/>
</dbReference>
<proteinExistence type="predicted"/>
<dbReference type="InterPro" id="IPR055302">
    <property type="entry name" value="F-box_dom-containing"/>
</dbReference>
<evidence type="ECO:0000259" key="1">
    <source>
        <dbReference type="Pfam" id="PF08387"/>
    </source>
</evidence>
<dbReference type="AlphaFoldDB" id="A0A0A8XZS3"/>
<sequence length="285" mass="32178">MDFVLARSPVLEILCFESHMLPPLRLRLVSRSLRCVQMEWSNVESVAVVDAPLLERLFLRNVPTEAPCCRIKIRHAPALRLFGRFDLATHELQVCNTIIKAGTVVNPRAMVPTVKILDLEVRFGVRNDAKMLPSFLRCFPNVETLHIHSEKTTESTGRLKLKFWQESGAIECIKSHISMMVFHDFRGERSEVAFLKFFIESAQRLKRLQIVFAKGCFSSMDEATSKVKALFSGKRATERCSLLVCESAVSEGGGVWDFHRGSDFSCIDPFAFIKFSVSGVGQFSV</sequence>
<dbReference type="EMBL" id="GBRH01278509">
    <property type="protein sequence ID" value="JAD19386.1"/>
    <property type="molecule type" value="Transcribed_RNA"/>
</dbReference>
<protein>
    <submittedName>
        <fullName evidence="3">Uncharacterized protein</fullName>
    </submittedName>
</protein>
<accession>A0A0A8XZS3</accession>
<dbReference type="Pfam" id="PF08387">
    <property type="entry name" value="FBD"/>
    <property type="match status" value="1"/>
</dbReference>
<feature type="domain" description="F-box/LRR-repeat protein 15/At3g58940/PEG3-like LRR" evidence="2">
    <location>
        <begin position="1"/>
        <end position="147"/>
    </location>
</feature>
<evidence type="ECO:0000259" key="2">
    <source>
        <dbReference type="Pfam" id="PF24758"/>
    </source>
</evidence>
<name>A0A0A8XZS3_ARUDO</name>
<dbReference type="PANTHER" id="PTHR32141">
    <property type="match status" value="1"/>
</dbReference>
<evidence type="ECO:0000313" key="3">
    <source>
        <dbReference type="EMBL" id="JAD19386.1"/>
    </source>
</evidence>
<feature type="domain" description="FBD" evidence="1">
    <location>
        <begin position="165"/>
        <end position="210"/>
    </location>
</feature>
<dbReference type="Pfam" id="PF24758">
    <property type="entry name" value="LRR_At5g56370"/>
    <property type="match status" value="1"/>
</dbReference>
<dbReference type="InterPro" id="IPR055411">
    <property type="entry name" value="LRR_FXL15/At3g58940/PEG3-like"/>
</dbReference>